<gene>
    <name evidence="3" type="ORF">SAMN05444320_102691</name>
</gene>
<evidence type="ECO:0000256" key="1">
    <source>
        <dbReference type="ARBA" id="ARBA00022801"/>
    </source>
</evidence>
<dbReference type="OrthoDB" id="334507at2"/>
<dbReference type="SUPFAM" id="SSF53474">
    <property type="entry name" value="alpha/beta-Hydrolases"/>
    <property type="match status" value="1"/>
</dbReference>
<dbReference type="PRINTS" id="PR00412">
    <property type="entry name" value="EPOXHYDRLASE"/>
</dbReference>
<dbReference type="GO" id="GO:0016787">
    <property type="term" value="F:hydrolase activity"/>
    <property type="evidence" value="ECO:0007669"/>
    <property type="project" value="UniProtKB-KW"/>
</dbReference>
<name>A0A1M4ZCY2_STRHI</name>
<keyword evidence="1" id="KW-0378">Hydrolase</keyword>
<organism evidence="3 4">
    <name type="scientific">Streptoalloteichus hindustanus</name>
    <dbReference type="NCBI Taxonomy" id="2017"/>
    <lineage>
        <taxon>Bacteria</taxon>
        <taxon>Bacillati</taxon>
        <taxon>Actinomycetota</taxon>
        <taxon>Actinomycetes</taxon>
        <taxon>Pseudonocardiales</taxon>
        <taxon>Pseudonocardiaceae</taxon>
        <taxon>Streptoalloteichus</taxon>
    </lineage>
</organism>
<protein>
    <submittedName>
        <fullName evidence="3">Pimeloyl-ACP methyl ester carboxylesterase</fullName>
    </submittedName>
</protein>
<dbReference type="AlphaFoldDB" id="A0A1M4ZCY2"/>
<dbReference type="InterPro" id="IPR000639">
    <property type="entry name" value="Epox_hydrolase-like"/>
</dbReference>
<dbReference type="RefSeq" id="WP_073480881.1">
    <property type="nucleotide sequence ID" value="NZ_FQVN01000002.1"/>
</dbReference>
<sequence>MIGDSYRDAFPVELDGGPVVLVRRGSGPPVVLLHGIPLSLLTWRHNVDQLATSFTVHAVDLRGYGRSAKPPTADYSVPTLAKVVERVLDRLGLPAASLVGSSFGCAVAITLAHLSPRRVDKLVLINPVCYPRGRRGLTRLARNGALAALRRSALRASGLGPRVLARPLRRSYANPRLATRELVAAHHSLLVHDSGERTYLATLRALDEAEVARRVPELRQDTLVIWGERDRVLPASHASRMAEELRNARVELVPATGHFPHEESPAVVNQLITAFLAGAGRAEGAG</sequence>
<keyword evidence="4" id="KW-1185">Reference proteome</keyword>
<evidence type="ECO:0000313" key="3">
    <source>
        <dbReference type="EMBL" id="SHF15913.1"/>
    </source>
</evidence>
<dbReference type="PANTHER" id="PTHR43798:SF31">
    <property type="entry name" value="AB HYDROLASE SUPERFAMILY PROTEIN YCLE"/>
    <property type="match status" value="1"/>
</dbReference>
<dbReference type="InterPro" id="IPR029058">
    <property type="entry name" value="AB_hydrolase_fold"/>
</dbReference>
<dbReference type="Proteomes" id="UP000184501">
    <property type="component" value="Unassembled WGS sequence"/>
</dbReference>
<proteinExistence type="predicted"/>
<accession>A0A1M4ZCY2</accession>
<dbReference type="PRINTS" id="PR00111">
    <property type="entry name" value="ABHYDROLASE"/>
</dbReference>
<dbReference type="InterPro" id="IPR050266">
    <property type="entry name" value="AB_hydrolase_sf"/>
</dbReference>
<dbReference type="GO" id="GO:0016020">
    <property type="term" value="C:membrane"/>
    <property type="evidence" value="ECO:0007669"/>
    <property type="project" value="TreeGrafter"/>
</dbReference>
<reference evidence="3 4" key="1">
    <citation type="submission" date="2016-11" db="EMBL/GenBank/DDBJ databases">
        <authorList>
            <person name="Jaros S."/>
            <person name="Januszkiewicz K."/>
            <person name="Wedrychowicz H."/>
        </authorList>
    </citation>
    <scope>NUCLEOTIDE SEQUENCE [LARGE SCALE GENOMIC DNA]</scope>
    <source>
        <strain evidence="3 4">DSM 44523</strain>
    </source>
</reference>
<dbReference type="Pfam" id="PF00561">
    <property type="entry name" value="Abhydrolase_1"/>
    <property type="match status" value="1"/>
</dbReference>
<dbReference type="Gene3D" id="3.40.50.1820">
    <property type="entry name" value="alpha/beta hydrolase"/>
    <property type="match status" value="1"/>
</dbReference>
<dbReference type="InterPro" id="IPR000073">
    <property type="entry name" value="AB_hydrolase_1"/>
</dbReference>
<dbReference type="PANTHER" id="PTHR43798">
    <property type="entry name" value="MONOACYLGLYCEROL LIPASE"/>
    <property type="match status" value="1"/>
</dbReference>
<dbReference type="EMBL" id="FQVN01000002">
    <property type="protein sequence ID" value="SHF15913.1"/>
    <property type="molecule type" value="Genomic_DNA"/>
</dbReference>
<feature type="domain" description="AB hydrolase-1" evidence="2">
    <location>
        <begin position="28"/>
        <end position="265"/>
    </location>
</feature>
<evidence type="ECO:0000259" key="2">
    <source>
        <dbReference type="Pfam" id="PF00561"/>
    </source>
</evidence>
<dbReference type="STRING" id="2017.SAMN05444320_102691"/>
<evidence type="ECO:0000313" key="4">
    <source>
        <dbReference type="Proteomes" id="UP000184501"/>
    </source>
</evidence>